<evidence type="ECO:0000313" key="9">
    <source>
        <dbReference type="Proteomes" id="UP000234275"/>
    </source>
</evidence>
<accession>A0A2I2GQR8</accession>
<feature type="compositionally biased region" description="Pro residues" evidence="6">
    <location>
        <begin position="267"/>
        <end position="289"/>
    </location>
</feature>
<dbReference type="STRING" id="1392250.A0A2I2GQR8"/>
<evidence type="ECO:0000313" key="8">
    <source>
        <dbReference type="EMBL" id="PLB55226.1"/>
    </source>
</evidence>
<dbReference type="Pfam" id="PF09763">
    <property type="entry name" value="Sec3_CC"/>
    <property type="match status" value="1"/>
</dbReference>
<feature type="compositionally biased region" description="Basic and acidic residues" evidence="6">
    <location>
        <begin position="329"/>
        <end position="341"/>
    </location>
</feature>
<dbReference type="InterPro" id="IPR019160">
    <property type="entry name" value="Sec3_CC"/>
</dbReference>
<evidence type="ECO:0000256" key="3">
    <source>
        <dbReference type="ARBA" id="ARBA00022483"/>
    </source>
</evidence>
<dbReference type="GO" id="GO:0000145">
    <property type="term" value="C:exocyst"/>
    <property type="evidence" value="ECO:0007669"/>
    <property type="project" value="InterPro"/>
</dbReference>
<dbReference type="Pfam" id="PF15277">
    <property type="entry name" value="Sec3-PIP2_bind"/>
    <property type="match status" value="1"/>
</dbReference>
<dbReference type="GO" id="GO:0006887">
    <property type="term" value="P:exocytosis"/>
    <property type="evidence" value="ECO:0007669"/>
    <property type="project" value="UniProtKB-KW"/>
</dbReference>
<dbReference type="GO" id="GO:0005546">
    <property type="term" value="F:phosphatidylinositol-4,5-bisphosphate binding"/>
    <property type="evidence" value="ECO:0007669"/>
    <property type="project" value="TreeGrafter"/>
</dbReference>
<dbReference type="Pfam" id="PF20654">
    <property type="entry name" value="Sec3_C-term"/>
    <property type="match status" value="1"/>
</dbReference>
<feature type="region of interest" description="Disordered" evidence="6">
    <location>
        <begin position="455"/>
        <end position="643"/>
    </location>
</feature>
<feature type="coiled-coil region" evidence="5">
    <location>
        <begin position="750"/>
        <end position="777"/>
    </location>
</feature>
<dbReference type="PANTHER" id="PTHR16092">
    <property type="entry name" value="SEC3/SYNTAXIN-RELATED"/>
    <property type="match status" value="1"/>
</dbReference>
<evidence type="ECO:0000256" key="2">
    <source>
        <dbReference type="ARBA" id="ARBA00022448"/>
    </source>
</evidence>
<evidence type="ECO:0000256" key="6">
    <source>
        <dbReference type="SAM" id="MobiDB-lite"/>
    </source>
</evidence>
<dbReference type="Gene3D" id="2.30.29.90">
    <property type="match status" value="1"/>
</dbReference>
<dbReference type="GeneID" id="36551101"/>
<feature type="region of interest" description="Disordered" evidence="6">
    <location>
        <begin position="40"/>
        <end position="59"/>
    </location>
</feature>
<evidence type="ECO:0000259" key="7">
    <source>
        <dbReference type="SMART" id="SM01313"/>
    </source>
</evidence>
<feature type="compositionally biased region" description="Low complexity" evidence="6">
    <location>
        <begin position="345"/>
        <end position="379"/>
    </location>
</feature>
<keyword evidence="9" id="KW-1185">Reference proteome</keyword>
<evidence type="ECO:0000256" key="1">
    <source>
        <dbReference type="ARBA" id="ARBA00006518"/>
    </source>
</evidence>
<dbReference type="PANTHER" id="PTHR16092:SF14">
    <property type="entry name" value="EXOCYST COMPLEX COMPONENT 1 ISOFORM X1"/>
    <property type="match status" value="1"/>
</dbReference>
<feature type="compositionally biased region" description="Low complexity" evidence="6">
    <location>
        <begin position="190"/>
        <end position="202"/>
    </location>
</feature>
<dbReference type="FunFam" id="2.30.29.90:FF:000003">
    <property type="entry name" value="Exocyst complex component Sec3"/>
    <property type="match status" value="1"/>
</dbReference>
<reference evidence="8 9" key="1">
    <citation type="submission" date="2016-12" db="EMBL/GenBank/DDBJ databases">
        <title>The genomes of Aspergillus section Nigri reveals drivers in fungal speciation.</title>
        <authorList>
            <consortium name="DOE Joint Genome Institute"/>
            <person name="Vesth T.C."/>
            <person name="Nybo J."/>
            <person name="Theobald S."/>
            <person name="Brandl J."/>
            <person name="Frisvad J.C."/>
            <person name="Nielsen K.F."/>
            <person name="Lyhne E.K."/>
            <person name="Kogle M.E."/>
            <person name="Kuo A."/>
            <person name="Riley R."/>
            <person name="Clum A."/>
            <person name="Nolan M."/>
            <person name="Lipzen A."/>
            <person name="Salamov A."/>
            <person name="Henrissat B."/>
            <person name="Wiebenga A."/>
            <person name="De Vries R.P."/>
            <person name="Grigoriev I.V."/>
            <person name="Mortensen U.H."/>
            <person name="Andersen M.R."/>
            <person name="Baker S.E."/>
        </authorList>
    </citation>
    <scope>NUCLEOTIDE SEQUENCE [LARGE SCALE GENOMIC DNA]</scope>
    <source>
        <strain evidence="8 9">IBT 23096</strain>
    </source>
</reference>
<dbReference type="InterPro" id="IPR028258">
    <property type="entry name" value="Sec3-PIP2_bind"/>
</dbReference>
<dbReference type="OrthoDB" id="27109at2759"/>
<dbReference type="InterPro" id="IPR048628">
    <property type="entry name" value="Sec3_C"/>
</dbReference>
<evidence type="ECO:0000256" key="4">
    <source>
        <dbReference type="ARBA" id="ARBA00023054"/>
    </source>
</evidence>
<feature type="compositionally biased region" description="Polar residues" evidence="6">
    <location>
        <begin position="585"/>
        <end position="595"/>
    </location>
</feature>
<keyword evidence="3" id="KW-0268">Exocytosis</keyword>
<feature type="compositionally biased region" description="Basic and acidic residues" evidence="6">
    <location>
        <begin position="290"/>
        <end position="300"/>
    </location>
</feature>
<keyword evidence="4 5" id="KW-0175">Coiled coil</keyword>
<feature type="compositionally biased region" description="Polar residues" evidence="6">
    <location>
        <begin position="253"/>
        <end position="263"/>
    </location>
</feature>
<comment type="caution">
    <text evidence="8">The sequence shown here is derived from an EMBL/GenBank/DDBJ whole genome shotgun (WGS) entry which is preliminary data.</text>
</comment>
<comment type="similarity">
    <text evidence="1">Belongs to the SEC3 family.</text>
</comment>
<dbReference type="EMBL" id="MSFO01000001">
    <property type="protein sequence ID" value="PLB55226.1"/>
    <property type="molecule type" value="Genomic_DNA"/>
</dbReference>
<dbReference type="GO" id="GO:0006893">
    <property type="term" value="P:Golgi to plasma membrane transport"/>
    <property type="evidence" value="ECO:0007669"/>
    <property type="project" value="TreeGrafter"/>
</dbReference>
<dbReference type="CDD" id="cd13315">
    <property type="entry name" value="PH_Sec3"/>
    <property type="match status" value="1"/>
</dbReference>
<feature type="region of interest" description="Disordered" evidence="6">
    <location>
        <begin position="665"/>
        <end position="684"/>
    </location>
</feature>
<keyword evidence="2" id="KW-0813">Transport</keyword>
<proteinExistence type="inferred from homology"/>
<dbReference type="RefSeq" id="XP_024710528.1">
    <property type="nucleotide sequence ID" value="XM_024843401.1"/>
</dbReference>
<gene>
    <name evidence="8" type="ORF">P170DRAFT_343427</name>
</gene>
<feature type="compositionally biased region" description="Low complexity" evidence="6">
    <location>
        <begin position="630"/>
        <end position="643"/>
    </location>
</feature>
<protein>
    <recommendedName>
        <fullName evidence="7">Exocyst complex component Sec3 PIP2-binding N-terminal domain-containing protein</fullName>
    </recommendedName>
</protein>
<feature type="region of interest" description="Disordered" evidence="6">
    <location>
        <begin position="176"/>
        <end position="439"/>
    </location>
</feature>
<organism evidence="8 9">
    <name type="scientific">Aspergillus steynii IBT 23096</name>
    <dbReference type="NCBI Taxonomy" id="1392250"/>
    <lineage>
        <taxon>Eukaryota</taxon>
        <taxon>Fungi</taxon>
        <taxon>Dikarya</taxon>
        <taxon>Ascomycota</taxon>
        <taxon>Pezizomycotina</taxon>
        <taxon>Eurotiomycetes</taxon>
        <taxon>Eurotiomycetidae</taxon>
        <taxon>Eurotiales</taxon>
        <taxon>Aspergillaceae</taxon>
        <taxon>Aspergillus</taxon>
        <taxon>Aspergillus subgen. Circumdati</taxon>
    </lineage>
</organism>
<feature type="compositionally biased region" description="Basic and acidic residues" evidence="6">
    <location>
        <begin position="228"/>
        <end position="252"/>
    </location>
</feature>
<feature type="domain" description="Exocyst complex component Sec3 PIP2-binding N-terminal" evidence="7">
    <location>
        <begin position="56"/>
        <end position="157"/>
    </location>
</feature>
<dbReference type="Proteomes" id="UP000234275">
    <property type="component" value="Unassembled WGS sequence"/>
</dbReference>
<dbReference type="VEuPathDB" id="FungiDB:P170DRAFT_343427"/>
<sequence>MSRAEKFEDEKKRIIQSCFARKDNDGSLVESYITHVRISEDAAYPSTPAPPTSPPENKKPRVIIVAVRRSGRVRMHKARENNDGTFSIGKTWMLDDLSSIQSYSAWNPTSPMEQQYKQWASNVGFTVNVGKPYYWHARTSKEKEFFIGSLVKIYRKYTGGKVPNLIGFDERERQLLAGAPPSGPPPMGPPGANARGPGPARPEVTIPPPRPVSPQGGRPQSPYSSRAQSRDGPRRLPSEEHSLRAQRSREQMTRPSTGNSGRSGPSPFAPPQHPTPPFPVDQRSQPPPRSADRMAPENKMPKAPMHLPPESARGKDIPGSLLAASPTGPRERPSGEFEENKPVASQPDSRPPSSRDQMPVPEPRSMLRSHDSSSSSPDPGRGKDSLRPTTPKTPAVESQRVTQSPGSHRGRPEGPPRLPLLETQPEPADKQSEWSFDLPPAATVAAAAVPPALKPASPAISSAQVTAEPTDAPTLDNTKEPEPSEPTPDNAPVSPPSPPSSPPAPSSPEGDGPIGAHRPGLGPMIKKKQSKDTVGAFRKPVTTQAPFKPRPGGAGERLLAAAKRQKAEMDEPDGITGVVPAPFLRTNQESESAATPETPEKETSAPAPVPATAPEIPSPTTSPANEPPTVEVTRPAAEEAPVVPVLEVPEEPRDTARATVKMDVDERARSVSPSPHDRRRRRHEDNTIKYCQALGIEAGVLEGRGVDFDDILTDLGWNGRLNDEKKIEDLEADIRREIGRVEATSWLGNLEQQEGKVDQLARLIDRTVEECEELDNLLTLYSHELNTLHDDVSYIETQSQGLQVQTANQKLLHNELQNLLKTLSISSNDLRSLKEASLSNPDGLRDTEIALATLYKAMLMIDSNIWQNKRRLVDSAGEGSVGVYADTEIGQMRAIKEKKEEYRFQSHTFLQRLKQFMAIAYKVAEQKRVDAAANTSKDPRKLDSEARNYFRRELWLYNALMLFAREISGSEWHALISLYEQQARLPYQNEFRDNSLAWKRAARKPTGEEQELLFTHQEKEKENEGITMAARKLTVRRGKTTKAAAGLRLSYGDKQHGRLEPCDVFGGTLHETLNMISEEQNFILHYFHLSSLSSVDFPDLVASANPEMRRLPDFSANQSHDPDRGMAKKVEQIMDELFAFWPTDMQNLVDWALHADPLQGIGILFALEKAISKYDETNQDFIIHSLQKLHSRLIGLFNRFVDEQIRGIEDTKVKVNKRKGVISFMRVFPHFSTAVESMLSQPTQEFFDIRISVNEAYNRINQAMWESLKFIAKEAPGQPTGATAASGDPEDKEILNYHILLIENMNHYFEEVDVRGLPVLEKWRDRAHQDFREHMKLYLDSVIHRPLGKLLEFVESAEGMMAATNNRTDIASRPSHSRSVAKKVLATYDIKEIRRGIELLKKRVEKHFGDADDPGLSRSLVLKVIRACEGRYQDAHDRTRRVLAAVYEGQLELEWNKEDVMTMFRK</sequence>
<name>A0A2I2GQR8_9EURO</name>
<feature type="compositionally biased region" description="Pro residues" evidence="6">
    <location>
        <begin position="493"/>
        <end position="506"/>
    </location>
</feature>
<dbReference type="SMART" id="SM01313">
    <property type="entry name" value="Sec3-PIP2_bind"/>
    <property type="match status" value="1"/>
</dbReference>
<dbReference type="GO" id="GO:0005886">
    <property type="term" value="C:plasma membrane"/>
    <property type="evidence" value="ECO:0007669"/>
    <property type="project" value="TreeGrafter"/>
</dbReference>
<evidence type="ECO:0000256" key="5">
    <source>
        <dbReference type="SAM" id="Coils"/>
    </source>
</evidence>